<accession>A0A915CGQ5</accession>
<sequence>MVRERQLKKDVYAICMKPQVPSDKANGKVHRDTHALLSSGLIRIPTPPYGDQRLIYDDGCVGTWVRPQEPRPVLFTMMVALVLGCALKSQGKVSVCMKQ</sequence>
<dbReference type="Proteomes" id="UP000887569">
    <property type="component" value="Unplaced"/>
</dbReference>
<keyword evidence="1" id="KW-1185">Reference proteome</keyword>
<organism evidence="1 2">
    <name type="scientific">Parascaris univalens</name>
    <name type="common">Nematode worm</name>
    <dbReference type="NCBI Taxonomy" id="6257"/>
    <lineage>
        <taxon>Eukaryota</taxon>
        <taxon>Metazoa</taxon>
        <taxon>Ecdysozoa</taxon>
        <taxon>Nematoda</taxon>
        <taxon>Chromadorea</taxon>
        <taxon>Rhabditida</taxon>
        <taxon>Spirurina</taxon>
        <taxon>Ascaridomorpha</taxon>
        <taxon>Ascaridoidea</taxon>
        <taxon>Ascarididae</taxon>
        <taxon>Parascaris</taxon>
    </lineage>
</organism>
<name>A0A915CGQ5_PARUN</name>
<reference evidence="2" key="1">
    <citation type="submission" date="2022-11" db="UniProtKB">
        <authorList>
            <consortium name="WormBaseParasite"/>
        </authorList>
    </citation>
    <scope>IDENTIFICATION</scope>
</reference>
<dbReference type="AlphaFoldDB" id="A0A915CGQ5"/>
<evidence type="ECO:0000313" key="1">
    <source>
        <dbReference type="Proteomes" id="UP000887569"/>
    </source>
</evidence>
<proteinExistence type="predicted"/>
<dbReference type="WBParaSite" id="PgR180_g001_t01">
    <property type="protein sequence ID" value="PgR180_g001_t01"/>
    <property type="gene ID" value="PgR180_g001"/>
</dbReference>
<protein>
    <submittedName>
        <fullName evidence="2">Uncharacterized protein</fullName>
    </submittedName>
</protein>
<evidence type="ECO:0000313" key="2">
    <source>
        <dbReference type="WBParaSite" id="PgR180_g001_t01"/>
    </source>
</evidence>